<dbReference type="PROSITE" id="PS50862">
    <property type="entry name" value="AA_TRNA_LIGASE_II"/>
    <property type="match status" value="1"/>
</dbReference>
<evidence type="ECO:0000259" key="14">
    <source>
        <dbReference type="PROSITE" id="PS50862"/>
    </source>
</evidence>
<dbReference type="InterPro" id="IPR002314">
    <property type="entry name" value="aa-tRNA-synt_IIb"/>
</dbReference>
<evidence type="ECO:0000256" key="7">
    <source>
        <dbReference type="ARBA" id="ARBA00022833"/>
    </source>
</evidence>
<evidence type="ECO:0000256" key="1">
    <source>
        <dbReference type="ARBA" id="ARBA00008226"/>
    </source>
</evidence>
<evidence type="ECO:0000256" key="8">
    <source>
        <dbReference type="ARBA" id="ARBA00022840"/>
    </source>
</evidence>
<feature type="binding site" evidence="13">
    <location>
        <position position="335"/>
    </location>
    <ligand>
        <name>Zn(2+)</name>
        <dbReference type="ChEBI" id="CHEBI:29105"/>
        <note>catalytic</note>
    </ligand>
</feature>
<keyword evidence="2 13" id="KW-0963">Cytoplasm</keyword>
<dbReference type="Gene3D" id="3.40.50.800">
    <property type="entry name" value="Anticodon-binding domain"/>
    <property type="match status" value="1"/>
</dbReference>
<dbReference type="InterPro" id="IPR012676">
    <property type="entry name" value="TGS-like"/>
</dbReference>
<proteinExistence type="inferred from homology"/>
<keyword evidence="4 13" id="KW-0436">Ligase</keyword>
<comment type="subunit">
    <text evidence="13">Homodimer.</text>
</comment>
<reference evidence="16 17" key="1">
    <citation type="submission" date="2022-11" db="EMBL/GenBank/DDBJ databases">
        <title>Host association and intracellularity evolved multiple times independently in the Rickettsiales.</title>
        <authorList>
            <person name="Castelli M."/>
            <person name="Nardi T."/>
            <person name="Gammuto L."/>
            <person name="Bellinzona G."/>
            <person name="Sabaneyeva E."/>
            <person name="Potekhin A."/>
            <person name="Serra V."/>
            <person name="Petroni G."/>
            <person name="Sassera D."/>
        </authorList>
    </citation>
    <scope>NUCLEOTIDE SEQUENCE [LARGE SCALE GENOMIC DNA]</scope>
    <source>
        <strain evidence="16 17">NDG2</strain>
    </source>
</reference>
<dbReference type="InterPro" id="IPR033728">
    <property type="entry name" value="ThrRS_core"/>
</dbReference>
<dbReference type="InterPro" id="IPR002320">
    <property type="entry name" value="Thr-tRNA-ligase_IIa"/>
</dbReference>
<dbReference type="CDD" id="cd00860">
    <property type="entry name" value="ThrRS_anticodon"/>
    <property type="match status" value="1"/>
</dbReference>
<dbReference type="SUPFAM" id="SSF55186">
    <property type="entry name" value="ThrRS/AlaRS common domain"/>
    <property type="match status" value="1"/>
</dbReference>
<dbReference type="InterPro" id="IPR004095">
    <property type="entry name" value="TGS"/>
</dbReference>
<dbReference type="SUPFAM" id="SSF81271">
    <property type="entry name" value="TGS-like"/>
    <property type="match status" value="1"/>
</dbReference>
<dbReference type="InterPro" id="IPR006195">
    <property type="entry name" value="aa-tRNA-synth_II"/>
</dbReference>
<sequence>MNEIKLNGKIKELDQQKICGVELLSEIDKSLHKQCVAIKINGDVKDLSTEVVVGDDVEFVTSSSTEGLDIIRHDAAHIMAQAVKELYPSAQVTIGPTIENGFYYDFANVEPFSEADLEKIEAKMQSIIDQNLPIIRKVVTKEEAVDFFSKQGETYKVEIIGSLPQESQITIYTQGNFSDLCRGPHSPSTGVVKAFKLMKVAGAYWRGNSNNAMLQRIYGTAWADKKQLKQYLTMLEEAEKRDHRKIGKASDLFHFQEEAQGSVFWHPKGWDLFQRLLNYIREKQNNNGYLEISTPEIMDKKLWEASGHWEKFGENMFTANTIEEGRLYAVRPMNCPGGIQVYNQGIKSYRELPLRLAEFGKVHRYEPSGALHGLMRARAFTQDDAHIFCTNEQITEECIAVCKLIMEIYKDFGFNNVKVKFSDRPQKRIGSDEVWDSAEKALLNALVEQELPYTLNKGEGAFYGPKLEFVMRDAIGRDWQLGTLQVDFNLPERLDANYIDKDGKKYRPVMLHRALFGSIERFLGILIEHYSGNLPLWIAPTQVVIITVTDSINDYAKTVFSTLRTKGIRCTIDLENEKITYKIRKYSLEKVPMIAVLGEKEKEGNLVSIRKIGSNQQETLELNQFMDKLLLEIQQKRS</sequence>
<keyword evidence="17" id="KW-1185">Reference proteome</keyword>
<keyword evidence="9 13" id="KW-0694">RNA-binding</keyword>
<dbReference type="NCBIfam" id="TIGR00418">
    <property type="entry name" value="thrS"/>
    <property type="match status" value="1"/>
</dbReference>
<dbReference type="PANTHER" id="PTHR11451">
    <property type="entry name" value="THREONINE-TRNA LIGASE"/>
    <property type="match status" value="1"/>
</dbReference>
<evidence type="ECO:0000313" key="17">
    <source>
        <dbReference type="Proteomes" id="UP001327219"/>
    </source>
</evidence>
<dbReference type="PROSITE" id="PS51880">
    <property type="entry name" value="TGS"/>
    <property type="match status" value="1"/>
</dbReference>
<evidence type="ECO:0000256" key="2">
    <source>
        <dbReference type="ARBA" id="ARBA00022490"/>
    </source>
</evidence>
<keyword evidence="6 13" id="KW-0547">Nucleotide-binding</keyword>
<feature type="binding site" evidence="13">
    <location>
        <position position="386"/>
    </location>
    <ligand>
        <name>Zn(2+)</name>
        <dbReference type="ChEBI" id="CHEBI:29105"/>
        <note>catalytic</note>
    </ligand>
</feature>
<dbReference type="SUPFAM" id="SSF55681">
    <property type="entry name" value="Class II aaRS and biotin synthetases"/>
    <property type="match status" value="1"/>
</dbReference>
<organism evidence="16 17">
    <name type="scientific">Candidatus Bandiella euplotis</name>
    <dbReference type="NCBI Taxonomy" id="1664265"/>
    <lineage>
        <taxon>Bacteria</taxon>
        <taxon>Pseudomonadati</taxon>
        <taxon>Pseudomonadota</taxon>
        <taxon>Alphaproteobacteria</taxon>
        <taxon>Rickettsiales</taxon>
        <taxon>Candidatus Midichloriaceae</taxon>
        <taxon>Candidatus Bandiella</taxon>
    </lineage>
</organism>
<comment type="cofactor">
    <cofactor evidence="13">
        <name>Zn(2+)</name>
        <dbReference type="ChEBI" id="CHEBI:29105"/>
    </cofactor>
    <text evidence="13">Binds 1 zinc ion per subunit.</text>
</comment>
<evidence type="ECO:0000256" key="9">
    <source>
        <dbReference type="ARBA" id="ARBA00022884"/>
    </source>
</evidence>
<dbReference type="HAMAP" id="MF_00184">
    <property type="entry name" value="Thr_tRNA_synth"/>
    <property type="match status" value="1"/>
</dbReference>
<dbReference type="InterPro" id="IPR012947">
    <property type="entry name" value="tRNA_SAD"/>
</dbReference>
<evidence type="ECO:0000256" key="4">
    <source>
        <dbReference type="ARBA" id="ARBA00022598"/>
    </source>
</evidence>
<keyword evidence="5 13" id="KW-0479">Metal-binding</keyword>
<dbReference type="SMART" id="SM00863">
    <property type="entry name" value="tRNA_SAD"/>
    <property type="match status" value="1"/>
</dbReference>
<dbReference type="GO" id="GO:0016874">
    <property type="term" value="F:ligase activity"/>
    <property type="evidence" value="ECO:0007669"/>
    <property type="project" value="UniProtKB-KW"/>
</dbReference>
<feature type="binding site" evidence="13">
    <location>
        <position position="512"/>
    </location>
    <ligand>
        <name>Zn(2+)</name>
        <dbReference type="ChEBI" id="CHEBI:29105"/>
        <note>catalytic</note>
    </ligand>
</feature>
<evidence type="ECO:0000256" key="11">
    <source>
        <dbReference type="ARBA" id="ARBA00023146"/>
    </source>
</evidence>
<evidence type="ECO:0000313" key="16">
    <source>
        <dbReference type="EMBL" id="WPX96562.1"/>
    </source>
</evidence>
<feature type="domain" description="Aminoacyl-transfer RNA synthetases class-II family profile" evidence="14">
    <location>
        <begin position="242"/>
        <end position="535"/>
    </location>
</feature>
<dbReference type="Gene3D" id="3.30.54.20">
    <property type="match status" value="1"/>
</dbReference>
<dbReference type="Pfam" id="PF07973">
    <property type="entry name" value="tRNA_SAD"/>
    <property type="match status" value="1"/>
</dbReference>
<dbReference type="Gene3D" id="3.30.930.10">
    <property type="entry name" value="Bira Bifunctional Protein, Domain 2"/>
    <property type="match status" value="1"/>
</dbReference>
<gene>
    <name evidence="13" type="primary">thrS</name>
    <name evidence="16" type="ORF">Bandiella_00678</name>
</gene>
<dbReference type="PANTHER" id="PTHR11451:SF44">
    <property type="entry name" value="THREONINE--TRNA LIGASE, CHLOROPLASTIC_MITOCHONDRIAL 2"/>
    <property type="match status" value="1"/>
</dbReference>
<dbReference type="Proteomes" id="UP001327219">
    <property type="component" value="Chromosome"/>
</dbReference>
<dbReference type="Pfam" id="PF03129">
    <property type="entry name" value="HGTP_anticodon"/>
    <property type="match status" value="1"/>
</dbReference>
<name>A0ABZ0ULI7_9RICK</name>
<dbReference type="InterPro" id="IPR012675">
    <property type="entry name" value="Beta-grasp_dom_sf"/>
</dbReference>
<dbReference type="InterPro" id="IPR018163">
    <property type="entry name" value="Thr/Ala-tRNA-synth_IIc_edit"/>
</dbReference>
<dbReference type="PRINTS" id="PR01047">
    <property type="entry name" value="TRNASYNTHTHR"/>
</dbReference>
<keyword evidence="3 13" id="KW-0820">tRNA-binding</keyword>
<comment type="catalytic activity">
    <reaction evidence="12 13">
        <text>tRNA(Thr) + L-threonine + ATP = L-threonyl-tRNA(Thr) + AMP + diphosphate + H(+)</text>
        <dbReference type="Rhea" id="RHEA:24624"/>
        <dbReference type="Rhea" id="RHEA-COMP:9670"/>
        <dbReference type="Rhea" id="RHEA-COMP:9704"/>
        <dbReference type="ChEBI" id="CHEBI:15378"/>
        <dbReference type="ChEBI" id="CHEBI:30616"/>
        <dbReference type="ChEBI" id="CHEBI:33019"/>
        <dbReference type="ChEBI" id="CHEBI:57926"/>
        <dbReference type="ChEBI" id="CHEBI:78442"/>
        <dbReference type="ChEBI" id="CHEBI:78534"/>
        <dbReference type="ChEBI" id="CHEBI:456215"/>
        <dbReference type="EC" id="6.1.1.3"/>
    </reaction>
</comment>
<keyword evidence="11 13" id="KW-0030">Aminoacyl-tRNA synthetase</keyword>
<accession>A0ABZ0ULI7</accession>
<dbReference type="Pfam" id="PF00587">
    <property type="entry name" value="tRNA-synt_2b"/>
    <property type="match status" value="1"/>
</dbReference>
<dbReference type="Gene3D" id="3.10.20.30">
    <property type="match status" value="1"/>
</dbReference>
<comment type="subcellular location">
    <subcellularLocation>
        <location evidence="13">Cytoplasm</location>
    </subcellularLocation>
</comment>
<evidence type="ECO:0000256" key="3">
    <source>
        <dbReference type="ARBA" id="ARBA00022555"/>
    </source>
</evidence>
<feature type="domain" description="TGS" evidence="15">
    <location>
        <begin position="1"/>
        <end position="61"/>
    </location>
</feature>
<dbReference type="InterPro" id="IPR047246">
    <property type="entry name" value="ThrRS_anticodon"/>
</dbReference>
<evidence type="ECO:0000256" key="12">
    <source>
        <dbReference type="ARBA" id="ARBA00049515"/>
    </source>
</evidence>
<dbReference type="InterPro" id="IPR045864">
    <property type="entry name" value="aa-tRNA-synth_II/BPL/LPL"/>
</dbReference>
<evidence type="ECO:0000256" key="5">
    <source>
        <dbReference type="ARBA" id="ARBA00022723"/>
    </source>
</evidence>
<dbReference type="InterPro" id="IPR036621">
    <property type="entry name" value="Anticodon-bd_dom_sf"/>
</dbReference>
<keyword evidence="8 13" id="KW-0067">ATP-binding</keyword>
<evidence type="ECO:0000256" key="13">
    <source>
        <dbReference type="HAMAP-Rule" id="MF_00184"/>
    </source>
</evidence>
<dbReference type="SUPFAM" id="SSF52954">
    <property type="entry name" value="Class II aaRS ABD-related"/>
    <property type="match status" value="1"/>
</dbReference>
<dbReference type="EC" id="6.1.1.3" evidence="13"/>
<evidence type="ECO:0000259" key="15">
    <source>
        <dbReference type="PROSITE" id="PS51880"/>
    </source>
</evidence>
<comment type="similarity">
    <text evidence="1 13">Belongs to the class-II aminoacyl-tRNA synthetase family.</text>
</comment>
<evidence type="ECO:0000256" key="6">
    <source>
        <dbReference type="ARBA" id="ARBA00022741"/>
    </source>
</evidence>
<evidence type="ECO:0000256" key="10">
    <source>
        <dbReference type="ARBA" id="ARBA00022917"/>
    </source>
</evidence>
<dbReference type="Gene3D" id="3.30.980.10">
    <property type="entry name" value="Threonyl-trna Synthetase, Chain A, domain 2"/>
    <property type="match status" value="1"/>
</dbReference>
<dbReference type="InterPro" id="IPR004154">
    <property type="entry name" value="Anticodon-bd"/>
</dbReference>
<comment type="caution">
    <text evidence="13">Lacks conserved residue(s) required for the propagation of feature annotation.</text>
</comment>
<protein>
    <recommendedName>
        <fullName evidence="13">Threonine--tRNA ligase</fullName>
        <ecNumber evidence="13">6.1.1.3</ecNumber>
    </recommendedName>
    <alternativeName>
        <fullName evidence="13">Threonyl-tRNA synthetase</fullName>
        <shortName evidence="13">ThrRS</shortName>
    </alternativeName>
</protein>
<dbReference type="RefSeq" id="WP_323733324.1">
    <property type="nucleotide sequence ID" value="NZ_CP110820.1"/>
</dbReference>
<dbReference type="CDD" id="cd00771">
    <property type="entry name" value="ThrRS_core"/>
    <property type="match status" value="1"/>
</dbReference>
<keyword evidence="7 13" id="KW-0862">Zinc</keyword>
<dbReference type="EMBL" id="CP110820">
    <property type="protein sequence ID" value="WPX96562.1"/>
    <property type="molecule type" value="Genomic_DNA"/>
</dbReference>
<keyword evidence="10 13" id="KW-0648">Protein biosynthesis</keyword>